<dbReference type="AlphaFoldDB" id="A0A8J8MAL7"/>
<evidence type="ECO:0000313" key="4">
    <source>
        <dbReference type="Proteomes" id="UP000677305"/>
    </source>
</evidence>
<feature type="domain" description="Bacterial type II secretion system protein E" evidence="2">
    <location>
        <begin position="247"/>
        <end position="367"/>
    </location>
</feature>
<evidence type="ECO:0000313" key="3">
    <source>
        <dbReference type="EMBL" id="QUH29180.1"/>
    </source>
</evidence>
<dbReference type="GO" id="GO:0016887">
    <property type="term" value="F:ATP hydrolysis activity"/>
    <property type="evidence" value="ECO:0007669"/>
    <property type="project" value="InterPro"/>
</dbReference>
<organism evidence="3 4">
    <name type="scientific">Vallitalea guaymasensis</name>
    <dbReference type="NCBI Taxonomy" id="1185412"/>
    <lineage>
        <taxon>Bacteria</taxon>
        <taxon>Bacillati</taxon>
        <taxon>Bacillota</taxon>
        <taxon>Clostridia</taxon>
        <taxon>Lachnospirales</taxon>
        <taxon>Vallitaleaceae</taxon>
        <taxon>Vallitalea</taxon>
    </lineage>
</organism>
<dbReference type="PANTHER" id="PTHR30486">
    <property type="entry name" value="TWITCHING MOTILITY PROTEIN PILT"/>
    <property type="match status" value="1"/>
</dbReference>
<comment type="similarity">
    <text evidence="1">Belongs to the GSP E family.</text>
</comment>
<dbReference type="PANTHER" id="PTHR30486:SF6">
    <property type="entry name" value="TYPE IV PILUS RETRACTATION ATPASE PILT"/>
    <property type="match status" value="1"/>
</dbReference>
<proteinExistence type="inferred from homology"/>
<accession>A0A8J8MAL7</accession>
<reference evidence="3 4" key="1">
    <citation type="submission" date="2020-07" db="EMBL/GenBank/DDBJ databases">
        <title>Vallitalea guaymasensis genome.</title>
        <authorList>
            <person name="Postec A."/>
        </authorList>
    </citation>
    <scope>NUCLEOTIDE SEQUENCE [LARGE SCALE GENOMIC DNA]</scope>
    <source>
        <strain evidence="3 4">Ra1766G1</strain>
    </source>
</reference>
<dbReference type="Gene3D" id="3.40.50.300">
    <property type="entry name" value="P-loop containing nucleotide triphosphate hydrolases"/>
    <property type="match status" value="1"/>
</dbReference>
<evidence type="ECO:0000259" key="2">
    <source>
        <dbReference type="Pfam" id="PF00437"/>
    </source>
</evidence>
<dbReference type="InterPro" id="IPR050921">
    <property type="entry name" value="T4SS_GSP_E_ATPase"/>
</dbReference>
<gene>
    <name evidence="3" type="primary">tadA</name>
    <name evidence="3" type="ORF">HYG85_09680</name>
</gene>
<dbReference type="SUPFAM" id="SSF52540">
    <property type="entry name" value="P-loop containing nucleoside triphosphate hydrolases"/>
    <property type="match status" value="1"/>
</dbReference>
<protein>
    <submittedName>
        <fullName evidence="3">Flp pilus assembly complex ATPase component TadA</fullName>
    </submittedName>
</protein>
<dbReference type="InterPro" id="IPR001482">
    <property type="entry name" value="T2SS/T4SS_dom"/>
</dbReference>
<dbReference type="Proteomes" id="UP000677305">
    <property type="component" value="Chromosome"/>
</dbReference>
<dbReference type="RefSeq" id="WP_212693303.1">
    <property type="nucleotide sequence ID" value="NZ_CP058561.1"/>
</dbReference>
<sequence>MNSLVTDKIDFYNRTQVKEFDLEEYIYSVTGEKREEIINITRDELTRFQILCDTIFAYFHTGWEREGLETSTLIRQKNAILGKELEVKYFKDNIEDYLKRNNKLMEWYPNWYMDIVDAIYQECWGLGGIAQWKYSKKYALSQSAKVIGNKIYFMENGKMKLQHQTISDDRRKQLIKALLLNEKNIHYNEKHAEVSMHDGTRITIYGEKLVKENLEVIIFRKYIIPKLSFEEQAKRNTIPHEVIPMLKNMVDIGYNVIFTGAVRTGKTTFLETWQMYEDTTLEGVMIETGAEIPAHKLQPYAPIIQLIADDDELGSIMKQVLRSDADYIISAEARDGRALNVSMRAANKGTRRCKTTYHTTDPTDICYDIADEIVKFYGGDLYNTIFKVAKSFHYVFHFIQLADKSKKRLKGIYEIRFNRYDHKISIHQICKYDYSSDSWQFKYDIGDDKKEIGHEENKKALTIFENELKKIEQKYPYKNYMVYEPRYDSLRGVDK</sequence>
<dbReference type="EMBL" id="CP058561">
    <property type="protein sequence ID" value="QUH29180.1"/>
    <property type="molecule type" value="Genomic_DNA"/>
</dbReference>
<keyword evidence="4" id="KW-1185">Reference proteome</keyword>
<evidence type="ECO:0000256" key="1">
    <source>
        <dbReference type="ARBA" id="ARBA00006611"/>
    </source>
</evidence>
<name>A0A8J8MAL7_9FIRM</name>
<dbReference type="KEGG" id="vgu:HYG85_09680"/>
<dbReference type="Pfam" id="PF00437">
    <property type="entry name" value="T2SSE"/>
    <property type="match status" value="1"/>
</dbReference>
<dbReference type="InterPro" id="IPR027417">
    <property type="entry name" value="P-loop_NTPase"/>
</dbReference>